<dbReference type="RefSeq" id="WP_353707569.1">
    <property type="nucleotide sequence ID" value="NZ_CP159290.1"/>
</dbReference>
<proteinExistence type="predicted"/>
<name>A0AAU8FXC1_9MICO</name>
<accession>A0AAU8FXC1</accession>
<dbReference type="EMBL" id="CP159290">
    <property type="protein sequence ID" value="XCH29258.1"/>
    <property type="molecule type" value="Genomic_DNA"/>
</dbReference>
<evidence type="ECO:0008006" key="3">
    <source>
        <dbReference type="Google" id="ProtNLM"/>
    </source>
</evidence>
<protein>
    <recommendedName>
        <fullName evidence="3">Peptidoglycan binding domain-containing protein</fullName>
    </recommendedName>
</protein>
<reference evidence="2" key="1">
    <citation type="submission" date="2024-06" db="EMBL/GenBank/DDBJ databases">
        <title>Complete genome sequence of the cellulolytic actinobacterium, Cellulosimicrobium ES-005.</title>
        <authorList>
            <person name="Matthews C.T."/>
            <person name="Underwood K.D."/>
            <person name="Ghanchi K.M."/>
            <person name="Fields S.D."/>
            <person name="Gardner S.G."/>
        </authorList>
    </citation>
    <scope>NUCLEOTIDE SEQUENCE</scope>
    <source>
        <strain evidence="2">ES-005</strain>
    </source>
</reference>
<feature type="signal peptide" evidence="1">
    <location>
        <begin position="1"/>
        <end position="33"/>
    </location>
</feature>
<keyword evidence="1" id="KW-0732">Signal</keyword>
<feature type="chain" id="PRO_5043717302" description="Peptidoglycan binding domain-containing protein" evidence="1">
    <location>
        <begin position="34"/>
        <end position="448"/>
    </location>
</feature>
<evidence type="ECO:0000256" key="1">
    <source>
        <dbReference type="SAM" id="SignalP"/>
    </source>
</evidence>
<gene>
    <name evidence="2" type="ORF">ABRQ22_16985</name>
</gene>
<sequence>MTVAPRTLATSCAAVLVVGLTSACALNAGSAKAQRFEDDWRGTPDVAEVETDASNDLPFAGSAHGTLVVEPGTSAERVAELFHELGAYVDAHDGVDGSLEVEHLTLGARPDRERNDAVLDTWNALRDDPAVVGGELGTSEVSVDLDDPERFARLVADLALPGDELQPLEGTDVVVTAGPFVAEVASGDDPSAALDALRAVDDEYGVTEARLATSPDPRLELRVVDPARVADAQALARSTAPEIAGALVVQGGDVTFEGTDADASPEALDLAVRLGARPDVTAVTVTQDGLEVRVDHVEVAVALADELADDPDAAVLGAVLAANDDVPGPGEPGPWVFRTVVAGRTPGPLTAADVRDVGAAVPALARLAAIDRVSAEFGEHAPLTEEDVAALARELAVRVPAGTPVQVTAGGDFAVELTAGPDPVPGEITYPTRIDDDVFYDAWREAWP</sequence>
<evidence type="ECO:0000313" key="2">
    <source>
        <dbReference type="EMBL" id="XCH29258.1"/>
    </source>
</evidence>
<dbReference type="PROSITE" id="PS51257">
    <property type="entry name" value="PROKAR_LIPOPROTEIN"/>
    <property type="match status" value="1"/>
</dbReference>
<organism evidence="2">
    <name type="scientific">Cellulosimicrobium sp. ES-005</name>
    <dbReference type="NCBI Taxonomy" id="3163031"/>
    <lineage>
        <taxon>Bacteria</taxon>
        <taxon>Bacillati</taxon>
        <taxon>Actinomycetota</taxon>
        <taxon>Actinomycetes</taxon>
        <taxon>Micrococcales</taxon>
        <taxon>Promicromonosporaceae</taxon>
        <taxon>Cellulosimicrobium</taxon>
    </lineage>
</organism>
<dbReference type="AlphaFoldDB" id="A0AAU8FXC1"/>